<dbReference type="Gene3D" id="2.160.10.10">
    <property type="entry name" value="Hexapeptide repeat proteins"/>
    <property type="match status" value="1"/>
</dbReference>
<gene>
    <name evidence="6" type="ORF">QWY81_12575</name>
</gene>
<proteinExistence type="inferred from homology"/>
<dbReference type="EC" id="2.3.1.30" evidence="4"/>
<evidence type="ECO:0000313" key="6">
    <source>
        <dbReference type="EMBL" id="MDN3620292.1"/>
    </source>
</evidence>
<reference evidence="6 7" key="1">
    <citation type="journal article" date="2014" name="Int. J. Syst. Evol. Microbiol.">
        <title>Complete genome sequence of Corynebacterium casei LMG S-19264T (=DSM 44701T), isolated from a smear-ripened cheese.</title>
        <authorList>
            <consortium name="US DOE Joint Genome Institute (JGI-PGF)"/>
            <person name="Walter F."/>
            <person name="Albersmeier A."/>
            <person name="Kalinowski J."/>
            <person name="Ruckert C."/>
        </authorList>
    </citation>
    <scope>NUCLEOTIDE SEQUENCE [LARGE SCALE GENOMIC DNA]</scope>
    <source>
        <strain evidence="6 7">CECT 8670</strain>
    </source>
</reference>
<evidence type="ECO:0000256" key="1">
    <source>
        <dbReference type="ARBA" id="ARBA00022679"/>
    </source>
</evidence>
<comment type="similarity">
    <text evidence="4">Belongs to the transferase hexapeptide repeat family.</text>
</comment>
<sequence>MLISQIIKAAKQNSNFKGKIVVCNYVFMRYFRIRMNNIFTKILFSPVIILYKFITDFLLKCEIPASTVIGEGLVIHHATGLVLNNKVVVGKNVTLKHNTTIGNKESLEGEDLGSPVIGNNVLIGPHSIIIGPIIIGDNAIIGAGSVVVKDVLPYTVVAGNPAKVIHILNKK</sequence>
<dbReference type="InterPro" id="IPR001451">
    <property type="entry name" value="Hexapep"/>
</dbReference>
<feature type="transmembrane region" description="Helical" evidence="5">
    <location>
        <begin position="38"/>
        <end position="59"/>
    </location>
</feature>
<evidence type="ECO:0000313" key="7">
    <source>
        <dbReference type="Proteomes" id="UP001228636"/>
    </source>
</evidence>
<evidence type="ECO:0000256" key="4">
    <source>
        <dbReference type="PIRNR" id="PIRNR000441"/>
    </source>
</evidence>
<dbReference type="EMBL" id="JAUFQH010000010">
    <property type="protein sequence ID" value="MDN3620292.1"/>
    <property type="molecule type" value="Genomic_DNA"/>
</dbReference>
<comment type="caution">
    <text evidence="6">The sequence shown here is derived from an EMBL/GenBank/DDBJ whole genome shotgun (WGS) entry which is preliminary data.</text>
</comment>
<dbReference type="GO" id="GO:0006535">
    <property type="term" value="P:cysteine biosynthetic process from serine"/>
    <property type="evidence" value="ECO:0007669"/>
    <property type="project" value="InterPro"/>
</dbReference>
<keyword evidence="2" id="KW-0677">Repeat</keyword>
<organism evidence="6 7">
    <name type="scientific">Polaribacter sejongensis</name>
    <dbReference type="NCBI Taxonomy" id="985043"/>
    <lineage>
        <taxon>Bacteria</taxon>
        <taxon>Pseudomonadati</taxon>
        <taxon>Bacteroidota</taxon>
        <taxon>Flavobacteriia</taxon>
        <taxon>Flavobacteriales</taxon>
        <taxon>Flavobacteriaceae</taxon>
    </lineage>
</organism>
<dbReference type="PROSITE" id="PS00101">
    <property type="entry name" value="HEXAPEP_TRANSFERASES"/>
    <property type="match status" value="1"/>
</dbReference>
<protein>
    <recommendedName>
        <fullName evidence="4">Serine acetyltransferase</fullName>
        <ecNumber evidence="4">2.3.1.30</ecNumber>
    </recommendedName>
</protein>
<dbReference type="GO" id="GO:0009001">
    <property type="term" value="F:serine O-acetyltransferase activity"/>
    <property type="evidence" value="ECO:0007669"/>
    <property type="project" value="UniProtKB-EC"/>
</dbReference>
<evidence type="ECO:0000256" key="3">
    <source>
        <dbReference type="ARBA" id="ARBA00023315"/>
    </source>
</evidence>
<dbReference type="AlphaFoldDB" id="A0AAJ1VII9"/>
<keyword evidence="1 4" id="KW-0808">Transferase</keyword>
<name>A0AAJ1VII9_9FLAO</name>
<keyword evidence="3 4" id="KW-0012">Acyltransferase</keyword>
<dbReference type="InterPro" id="IPR005881">
    <property type="entry name" value="Ser_O-AcTrfase"/>
</dbReference>
<dbReference type="RefSeq" id="WP_165733223.1">
    <property type="nucleotide sequence ID" value="NZ_CP103460.1"/>
</dbReference>
<keyword evidence="5" id="KW-0812">Transmembrane</keyword>
<keyword evidence="5" id="KW-0472">Membrane</keyword>
<comment type="catalytic activity">
    <reaction evidence="4">
        <text>L-serine + acetyl-CoA = O-acetyl-L-serine + CoA</text>
        <dbReference type="Rhea" id="RHEA:24560"/>
        <dbReference type="ChEBI" id="CHEBI:33384"/>
        <dbReference type="ChEBI" id="CHEBI:57287"/>
        <dbReference type="ChEBI" id="CHEBI:57288"/>
        <dbReference type="ChEBI" id="CHEBI:58340"/>
        <dbReference type="EC" id="2.3.1.30"/>
    </reaction>
</comment>
<evidence type="ECO:0000256" key="5">
    <source>
        <dbReference type="SAM" id="Phobius"/>
    </source>
</evidence>
<keyword evidence="5" id="KW-1133">Transmembrane helix</keyword>
<dbReference type="InterPro" id="IPR018357">
    <property type="entry name" value="Hexapep_transf_CS"/>
</dbReference>
<dbReference type="GO" id="GO:0005737">
    <property type="term" value="C:cytoplasm"/>
    <property type="evidence" value="ECO:0007669"/>
    <property type="project" value="InterPro"/>
</dbReference>
<dbReference type="Proteomes" id="UP001228636">
    <property type="component" value="Unassembled WGS sequence"/>
</dbReference>
<dbReference type="Pfam" id="PF00132">
    <property type="entry name" value="Hexapep"/>
    <property type="match status" value="1"/>
</dbReference>
<dbReference type="PANTHER" id="PTHR42811">
    <property type="entry name" value="SERINE ACETYLTRANSFERASE"/>
    <property type="match status" value="1"/>
</dbReference>
<dbReference type="SUPFAM" id="SSF51161">
    <property type="entry name" value="Trimeric LpxA-like enzymes"/>
    <property type="match status" value="1"/>
</dbReference>
<dbReference type="PIRSF" id="PIRSF000441">
    <property type="entry name" value="CysE"/>
    <property type="match status" value="1"/>
</dbReference>
<dbReference type="InterPro" id="IPR011004">
    <property type="entry name" value="Trimer_LpxA-like_sf"/>
</dbReference>
<evidence type="ECO:0000256" key="2">
    <source>
        <dbReference type="ARBA" id="ARBA00022737"/>
    </source>
</evidence>
<accession>A0AAJ1VII9</accession>